<proteinExistence type="inferred from homology"/>
<dbReference type="GO" id="GO:0008666">
    <property type="term" value="F:2,3,4,5-tetrahydropyridine-2,6-dicarboxylate N-succinyltransferase activity"/>
    <property type="evidence" value="ECO:0007669"/>
    <property type="project" value="UniProtKB-UniRule"/>
</dbReference>
<dbReference type="Pfam" id="PF14805">
    <property type="entry name" value="THDPS_N_2"/>
    <property type="match status" value="1"/>
</dbReference>
<dbReference type="Pfam" id="PF14602">
    <property type="entry name" value="Hexapep_2"/>
    <property type="match status" value="1"/>
</dbReference>
<evidence type="ECO:0000256" key="6">
    <source>
        <dbReference type="ARBA" id="ARBA00022915"/>
    </source>
</evidence>
<keyword evidence="2" id="KW-0963">Cytoplasm</keyword>
<dbReference type="Gene3D" id="1.10.166.10">
    <property type="entry name" value="Tetrahydrodipicolinate-N-succinyltransferase, N-terminal domain"/>
    <property type="match status" value="1"/>
</dbReference>
<accession>A0A8J7PRY4</accession>
<dbReference type="Gene3D" id="2.160.10.10">
    <property type="entry name" value="Hexapeptide repeat proteins"/>
    <property type="match status" value="1"/>
</dbReference>
<feature type="domain" description="Tetrahydrodipicolinate-N-succinyltransferase chain A" evidence="10">
    <location>
        <begin position="4"/>
        <end position="69"/>
    </location>
</feature>
<keyword evidence="6" id="KW-0220">Diaminopimelate biosynthesis</keyword>
<keyword evidence="4 11" id="KW-0808">Transferase</keyword>
<dbReference type="EC" id="2.3.1.117" evidence="9"/>
<reference evidence="11" key="1">
    <citation type="submission" date="2021-02" db="EMBL/GenBank/DDBJ databases">
        <title>Thiocyanate and organic carbon inputs drive convergent selection for specific autotrophic Afipia and Thiobacillus strains within complex microbiomes.</title>
        <authorList>
            <person name="Huddy R.J."/>
            <person name="Sachdeva R."/>
            <person name="Kadzinga F."/>
            <person name="Kantor R.S."/>
            <person name="Harrison S.T.L."/>
            <person name="Banfield J.F."/>
        </authorList>
    </citation>
    <scope>NUCLEOTIDE SEQUENCE</scope>
    <source>
        <strain evidence="11">SCN18_10_11_15_R4_P_38_20</strain>
    </source>
</reference>
<evidence type="ECO:0000256" key="4">
    <source>
        <dbReference type="ARBA" id="ARBA00022679"/>
    </source>
</evidence>
<keyword evidence="8 11" id="KW-0012">Acyltransferase</keyword>
<evidence type="ECO:0000256" key="1">
    <source>
        <dbReference type="ARBA" id="ARBA00007274"/>
    </source>
</evidence>
<evidence type="ECO:0000259" key="10">
    <source>
        <dbReference type="Pfam" id="PF14805"/>
    </source>
</evidence>
<dbReference type="AlphaFoldDB" id="A0A8J7PRY4"/>
<keyword evidence="7" id="KW-0457">Lysine biosynthesis</keyword>
<comment type="similarity">
    <text evidence="1">Belongs to the transferase hexapeptide repeat family.</text>
</comment>
<dbReference type="InterPro" id="IPR011004">
    <property type="entry name" value="Trimer_LpxA-like_sf"/>
</dbReference>
<dbReference type="GO" id="GO:0019877">
    <property type="term" value="P:diaminopimelate biosynthetic process"/>
    <property type="evidence" value="ECO:0007669"/>
    <property type="project" value="UniProtKB-KW"/>
</dbReference>
<dbReference type="PANTHER" id="PTHR43300:SF10">
    <property type="entry name" value="2,3,4,5-TETRAHYDROPYRIDINE-2,6-DICARBOXYLATE N-ACETYLTRANSFERASE"/>
    <property type="match status" value="1"/>
</dbReference>
<evidence type="ECO:0000256" key="8">
    <source>
        <dbReference type="ARBA" id="ARBA00023315"/>
    </source>
</evidence>
<dbReference type="Proteomes" id="UP000664414">
    <property type="component" value="Unassembled WGS sequence"/>
</dbReference>
<evidence type="ECO:0000256" key="5">
    <source>
        <dbReference type="ARBA" id="ARBA00022737"/>
    </source>
</evidence>
<keyword evidence="5" id="KW-0677">Repeat</keyword>
<dbReference type="NCBIfam" id="TIGR00965">
    <property type="entry name" value="dapD"/>
    <property type="match status" value="1"/>
</dbReference>
<dbReference type="EMBL" id="JAFKGL010000010">
    <property type="protein sequence ID" value="MBN9412449.1"/>
    <property type="molecule type" value="Genomic_DNA"/>
</dbReference>
<name>A0A8J7PRY4_9PROT</name>
<dbReference type="GO" id="GO:0009089">
    <property type="term" value="P:lysine biosynthetic process via diaminopimelate"/>
    <property type="evidence" value="ECO:0007669"/>
    <property type="project" value="UniProtKB-UniRule"/>
</dbReference>
<keyword evidence="3" id="KW-0028">Amino-acid biosynthesis</keyword>
<dbReference type="InterPro" id="IPR005664">
    <property type="entry name" value="DapD_Trfase_Hexpep_rpt_fam"/>
</dbReference>
<dbReference type="Pfam" id="PF00132">
    <property type="entry name" value="Hexapep"/>
    <property type="match status" value="1"/>
</dbReference>
<dbReference type="SUPFAM" id="SSF51161">
    <property type="entry name" value="Trimeric LpxA-like enzymes"/>
    <property type="match status" value="1"/>
</dbReference>
<dbReference type="InterPro" id="IPR001451">
    <property type="entry name" value="Hexapep"/>
</dbReference>
<dbReference type="CDD" id="cd03350">
    <property type="entry name" value="LbH_THP_succinylT"/>
    <property type="match status" value="1"/>
</dbReference>
<dbReference type="NCBIfam" id="NF008808">
    <property type="entry name" value="PRK11830.1"/>
    <property type="match status" value="1"/>
</dbReference>
<dbReference type="PANTHER" id="PTHR43300">
    <property type="entry name" value="ACETYLTRANSFERASE"/>
    <property type="match status" value="1"/>
</dbReference>
<evidence type="ECO:0000256" key="2">
    <source>
        <dbReference type="ARBA" id="ARBA00022490"/>
    </source>
</evidence>
<evidence type="ECO:0000256" key="7">
    <source>
        <dbReference type="ARBA" id="ARBA00023154"/>
    </source>
</evidence>
<gene>
    <name evidence="11" type="primary">dapD</name>
    <name evidence="11" type="ORF">J0H12_00785</name>
</gene>
<protein>
    <recommendedName>
        <fullName evidence="9">2,3,4,5-tetrahydropyridine-2,6-dicarboxylate N-succinyltransferase</fullName>
        <ecNumber evidence="9">2.3.1.117</ecNumber>
    </recommendedName>
</protein>
<sequence>MSALQTIIDQAWEERGVLSPSSVSQEIQEAIHLSLAALDKGENRIAEKIKGQWHIHQWLKKAILLSFRIRPNLTSPEGIGGSYDKILLKYGAWQEKDFKAANFRAVPGAIVRHSAYVGPDVILMPSFVNVGAYIDTGTMIDSWATIGSCAQIGKNCHISANVLIGGVLEPLQADPVIIEDHCFIGAGSSIAEGVIIEQGAVLGMGVSISASTPIVDRTSGDISYGRIPAYSVVVSGSLPPRVPSSNGLQPHLSCAVIVKTVDEKTRSKTAINDLLRAV</sequence>
<evidence type="ECO:0000313" key="12">
    <source>
        <dbReference type="Proteomes" id="UP000664414"/>
    </source>
</evidence>
<organism evidence="11 12">
    <name type="scientific">Candidatus Paracaedimonas acanthamoebae</name>
    <dbReference type="NCBI Taxonomy" id="244581"/>
    <lineage>
        <taxon>Bacteria</taxon>
        <taxon>Pseudomonadati</taxon>
        <taxon>Pseudomonadota</taxon>
        <taxon>Alphaproteobacteria</taxon>
        <taxon>Holosporales</taxon>
        <taxon>Caedimonadaceae</taxon>
        <taxon>Candidatus Paracaedimonas</taxon>
    </lineage>
</organism>
<dbReference type="InterPro" id="IPR050179">
    <property type="entry name" value="Trans_hexapeptide_repeat"/>
</dbReference>
<comment type="caution">
    <text evidence="11">The sequence shown here is derived from an EMBL/GenBank/DDBJ whole genome shotgun (WGS) entry which is preliminary data.</text>
</comment>
<evidence type="ECO:0000313" key="11">
    <source>
        <dbReference type="EMBL" id="MBN9412449.1"/>
    </source>
</evidence>
<evidence type="ECO:0000256" key="3">
    <source>
        <dbReference type="ARBA" id="ARBA00022605"/>
    </source>
</evidence>
<evidence type="ECO:0000256" key="9">
    <source>
        <dbReference type="NCBIfam" id="TIGR00965"/>
    </source>
</evidence>
<dbReference type="InterPro" id="IPR037133">
    <property type="entry name" value="THP_succinylTrfase_N_sf"/>
</dbReference>
<dbReference type="InterPro" id="IPR023180">
    <property type="entry name" value="THP_succinylTrfase_dom1"/>
</dbReference>